<gene>
    <name evidence="1" type="ORF">tinsulaeT_17010</name>
</gene>
<protein>
    <submittedName>
        <fullName evidence="1">Uncharacterized protein</fullName>
    </submittedName>
</protein>
<proteinExistence type="predicted"/>
<keyword evidence="2" id="KW-1185">Reference proteome</keyword>
<sequence>MPVINTILEQILQQPEWRFLIEAFKCCQHLSNLLLVDQPVLLHAGSTE</sequence>
<name>A0ABQ6GUK5_9GAMM</name>
<dbReference type="EMBL" id="BSST01000001">
    <property type="protein sequence ID" value="GLX78361.1"/>
    <property type="molecule type" value="Genomic_DNA"/>
</dbReference>
<accession>A0ABQ6GUK5</accession>
<organism evidence="1 2">
    <name type="scientific">Thalassotalea insulae</name>
    <dbReference type="NCBI Taxonomy" id="2056778"/>
    <lineage>
        <taxon>Bacteria</taxon>
        <taxon>Pseudomonadati</taxon>
        <taxon>Pseudomonadota</taxon>
        <taxon>Gammaproteobacteria</taxon>
        <taxon>Alteromonadales</taxon>
        <taxon>Colwelliaceae</taxon>
        <taxon>Thalassotalea</taxon>
    </lineage>
</organism>
<evidence type="ECO:0000313" key="1">
    <source>
        <dbReference type="EMBL" id="GLX78361.1"/>
    </source>
</evidence>
<evidence type="ECO:0000313" key="2">
    <source>
        <dbReference type="Proteomes" id="UP001157186"/>
    </source>
</evidence>
<reference evidence="1 2" key="1">
    <citation type="submission" date="2023-03" db="EMBL/GenBank/DDBJ databases">
        <title>Draft genome sequence of Thalassotalea insulae KCTC 62186T.</title>
        <authorList>
            <person name="Sawabe T."/>
        </authorList>
    </citation>
    <scope>NUCLEOTIDE SEQUENCE [LARGE SCALE GENOMIC DNA]</scope>
    <source>
        <strain evidence="1 2">KCTC 62186</strain>
    </source>
</reference>
<dbReference type="Proteomes" id="UP001157186">
    <property type="component" value="Unassembled WGS sequence"/>
</dbReference>
<comment type="caution">
    <text evidence="1">The sequence shown here is derived from an EMBL/GenBank/DDBJ whole genome shotgun (WGS) entry which is preliminary data.</text>
</comment>